<dbReference type="InterPro" id="IPR002123">
    <property type="entry name" value="Plipid/glycerol_acylTrfase"/>
</dbReference>
<gene>
    <name evidence="5" type="ORF">FHR97_003901</name>
</gene>
<dbReference type="CDD" id="cd07989">
    <property type="entry name" value="LPLAT_AGPAT-like"/>
    <property type="match status" value="1"/>
</dbReference>
<dbReference type="AlphaFoldDB" id="A0A7W5HMV7"/>
<dbReference type="EMBL" id="JACHXR010000019">
    <property type="protein sequence ID" value="MBB3233019.1"/>
    <property type="molecule type" value="Genomic_DNA"/>
</dbReference>
<dbReference type="SMART" id="SM00563">
    <property type="entry name" value="PlsC"/>
    <property type="match status" value="1"/>
</dbReference>
<feature type="domain" description="Phospholipid/glycerol acyltransferase" evidence="4">
    <location>
        <begin position="56"/>
        <end position="172"/>
    </location>
</feature>
<dbReference type="Proteomes" id="UP000518892">
    <property type="component" value="Unassembled WGS sequence"/>
</dbReference>
<evidence type="ECO:0000256" key="1">
    <source>
        <dbReference type="ARBA" id="ARBA00005189"/>
    </source>
</evidence>
<organism evidence="5 6">
    <name type="scientific">Halomonas stenophila</name>
    <dbReference type="NCBI Taxonomy" id="795312"/>
    <lineage>
        <taxon>Bacteria</taxon>
        <taxon>Pseudomonadati</taxon>
        <taxon>Pseudomonadota</taxon>
        <taxon>Gammaproteobacteria</taxon>
        <taxon>Oceanospirillales</taxon>
        <taxon>Halomonadaceae</taxon>
        <taxon>Halomonas</taxon>
    </lineage>
</organism>
<accession>A0A7W5HMV7</accession>
<dbReference type="SUPFAM" id="SSF69593">
    <property type="entry name" value="Glycerol-3-phosphate (1)-acyltransferase"/>
    <property type="match status" value="1"/>
</dbReference>
<dbReference type="PANTHER" id="PTHR10434">
    <property type="entry name" value="1-ACYL-SN-GLYCEROL-3-PHOSPHATE ACYLTRANSFERASE"/>
    <property type="match status" value="1"/>
</dbReference>
<proteinExistence type="predicted"/>
<sequence>MTLLLWGAPAALLAAGCWRLARAPRPAIRRLVFFVVHLLYRLRFRGRRHIPAYGPALVVCNHVSFVDALVVGGASPRPLRFLMDRPIYESRGLHWLFKLVGAIPVDSERRDPGELRRALAQVSQALRQGEVVMLFPEGRLTPDGEVQPFRRGLELILARDAVPVVPAGLAGLWGSWTSNHGGRALSKWPRRFRARVALYFGDPLPPEAAARDRVEARVRALKAEAEADGWVAGR</sequence>
<reference evidence="5 6" key="1">
    <citation type="submission" date="2020-08" db="EMBL/GenBank/DDBJ databases">
        <title>Genomic Encyclopedia of Type Strains, Phase III (KMG-III): the genomes of soil and plant-associated and newly described type strains.</title>
        <authorList>
            <person name="Whitman W."/>
        </authorList>
    </citation>
    <scope>NUCLEOTIDE SEQUENCE [LARGE SCALE GENOMIC DNA]</scope>
    <source>
        <strain evidence="5 6">CECT 7744</strain>
    </source>
</reference>
<name>A0A7W5HMV7_9GAMM</name>
<evidence type="ECO:0000313" key="6">
    <source>
        <dbReference type="Proteomes" id="UP000518892"/>
    </source>
</evidence>
<dbReference type="PANTHER" id="PTHR10434:SF15">
    <property type="entry name" value="PHOSPHOLIPID_GLYCEROL ACYLTRANSFERASE DOMAIN-CONTAINING PROTEIN"/>
    <property type="match status" value="1"/>
</dbReference>
<evidence type="ECO:0000313" key="5">
    <source>
        <dbReference type="EMBL" id="MBB3233019.1"/>
    </source>
</evidence>
<dbReference type="GO" id="GO:0006654">
    <property type="term" value="P:phosphatidic acid biosynthetic process"/>
    <property type="evidence" value="ECO:0007669"/>
    <property type="project" value="TreeGrafter"/>
</dbReference>
<evidence type="ECO:0000256" key="3">
    <source>
        <dbReference type="ARBA" id="ARBA00023315"/>
    </source>
</evidence>
<protein>
    <submittedName>
        <fullName evidence="5">1-acyl-sn-glycerol-3-phosphate acyltransferase</fullName>
    </submittedName>
</protein>
<keyword evidence="3 5" id="KW-0012">Acyltransferase</keyword>
<comment type="pathway">
    <text evidence="1">Lipid metabolism.</text>
</comment>
<keyword evidence="2 5" id="KW-0808">Transferase</keyword>
<evidence type="ECO:0000259" key="4">
    <source>
        <dbReference type="SMART" id="SM00563"/>
    </source>
</evidence>
<keyword evidence="6" id="KW-1185">Reference proteome</keyword>
<dbReference type="GO" id="GO:0003841">
    <property type="term" value="F:1-acylglycerol-3-phosphate O-acyltransferase activity"/>
    <property type="evidence" value="ECO:0007669"/>
    <property type="project" value="TreeGrafter"/>
</dbReference>
<comment type="caution">
    <text evidence="5">The sequence shown here is derived from an EMBL/GenBank/DDBJ whole genome shotgun (WGS) entry which is preliminary data.</text>
</comment>
<dbReference type="Pfam" id="PF01553">
    <property type="entry name" value="Acyltransferase"/>
    <property type="match status" value="1"/>
</dbReference>
<evidence type="ECO:0000256" key="2">
    <source>
        <dbReference type="ARBA" id="ARBA00022679"/>
    </source>
</evidence>